<evidence type="ECO:0000313" key="2">
    <source>
        <dbReference type="Proteomes" id="UP000799750"/>
    </source>
</evidence>
<dbReference type="AlphaFoldDB" id="A0A6A6QW56"/>
<dbReference type="Proteomes" id="UP000799750">
    <property type="component" value="Unassembled WGS sequence"/>
</dbReference>
<sequence>MAGCRIRPSDATLKLRLMTNVWSLLSSTACRPIRAREDALFVFARPPVRTS</sequence>
<dbReference type="EMBL" id="MU004188">
    <property type="protein sequence ID" value="KAF2496110.1"/>
    <property type="molecule type" value="Genomic_DNA"/>
</dbReference>
<organism evidence="1 2">
    <name type="scientific">Lophium mytilinum</name>
    <dbReference type="NCBI Taxonomy" id="390894"/>
    <lineage>
        <taxon>Eukaryota</taxon>
        <taxon>Fungi</taxon>
        <taxon>Dikarya</taxon>
        <taxon>Ascomycota</taxon>
        <taxon>Pezizomycotina</taxon>
        <taxon>Dothideomycetes</taxon>
        <taxon>Pleosporomycetidae</taxon>
        <taxon>Mytilinidiales</taxon>
        <taxon>Mytilinidiaceae</taxon>
        <taxon>Lophium</taxon>
    </lineage>
</organism>
<name>A0A6A6QW56_9PEZI</name>
<dbReference type="PROSITE" id="PS51257">
    <property type="entry name" value="PROKAR_LIPOPROTEIN"/>
    <property type="match status" value="1"/>
</dbReference>
<proteinExistence type="predicted"/>
<reference evidence="1" key="1">
    <citation type="journal article" date="2020" name="Stud. Mycol.">
        <title>101 Dothideomycetes genomes: a test case for predicting lifestyles and emergence of pathogens.</title>
        <authorList>
            <person name="Haridas S."/>
            <person name="Albert R."/>
            <person name="Binder M."/>
            <person name="Bloem J."/>
            <person name="Labutti K."/>
            <person name="Salamov A."/>
            <person name="Andreopoulos B."/>
            <person name="Baker S."/>
            <person name="Barry K."/>
            <person name="Bills G."/>
            <person name="Bluhm B."/>
            <person name="Cannon C."/>
            <person name="Castanera R."/>
            <person name="Culley D."/>
            <person name="Daum C."/>
            <person name="Ezra D."/>
            <person name="Gonzalez J."/>
            <person name="Henrissat B."/>
            <person name="Kuo A."/>
            <person name="Liang C."/>
            <person name="Lipzen A."/>
            <person name="Lutzoni F."/>
            <person name="Magnuson J."/>
            <person name="Mondo S."/>
            <person name="Nolan M."/>
            <person name="Ohm R."/>
            <person name="Pangilinan J."/>
            <person name="Park H.-J."/>
            <person name="Ramirez L."/>
            <person name="Alfaro M."/>
            <person name="Sun H."/>
            <person name="Tritt A."/>
            <person name="Yoshinaga Y."/>
            <person name="Zwiers L.-H."/>
            <person name="Turgeon B."/>
            <person name="Goodwin S."/>
            <person name="Spatafora J."/>
            <person name="Crous P."/>
            <person name="Grigoriev I."/>
        </authorList>
    </citation>
    <scope>NUCLEOTIDE SEQUENCE</scope>
    <source>
        <strain evidence="1">CBS 269.34</strain>
    </source>
</reference>
<evidence type="ECO:0000313" key="1">
    <source>
        <dbReference type="EMBL" id="KAF2496110.1"/>
    </source>
</evidence>
<keyword evidence="2" id="KW-1185">Reference proteome</keyword>
<protein>
    <submittedName>
        <fullName evidence="1">Uncharacterized protein</fullName>
    </submittedName>
</protein>
<gene>
    <name evidence="1" type="ORF">BU16DRAFT_526636</name>
</gene>
<accession>A0A6A6QW56</accession>